<dbReference type="Pfam" id="PF03886">
    <property type="entry name" value="ABC_trans_aux"/>
    <property type="match status" value="1"/>
</dbReference>
<evidence type="ECO:0000313" key="3">
    <source>
        <dbReference type="Proteomes" id="UP001201985"/>
    </source>
</evidence>
<protein>
    <submittedName>
        <fullName evidence="2">PqiC family protein</fullName>
    </submittedName>
</protein>
<dbReference type="EMBL" id="JALBUU010000028">
    <property type="protein sequence ID" value="MCI0755205.1"/>
    <property type="molecule type" value="Genomic_DNA"/>
</dbReference>
<proteinExistence type="predicted"/>
<dbReference type="RefSeq" id="WP_120008727.1">
    <property type="nucleotide sequence ID" value="NZ_JALBUU010000028.1"/>
</dbReference>
<reference evidence="2 3" key="1">
    <citation type="submission" date="2022-03" db="EMBL/GenBank/DDBJ databases">
        <title>Complete genome analysis of Roseomonas KG 17.1 : a prolific producer of plant growth promoters.</title>
        <authorList>
            <person name="Saadouli I."/>
            <person name="Najjari A."/>
            <person name="Mosbah A."/>
            <person name="Ouzari H.I."/>
        </authorList>
    </citation>
    <scope>NUCLEOTIDE SEQUENCE [LARGE SCALE GENOMIC DNA]</scope>
    <source>
        <strain evidence="2 3">KG17-1</strain>
    </source>
</reference>
<gene>
    <name evidence="2" type="ORF">MON41_15910</name>
</gene>
<dbReference type="Proteomes" id="UP001201985">
    <property type="component" value="Unassembled WGS sequence"/>
</dbReference>
<dbReference type="Gene3D" id="3.40.50.10610">
    <property type="entry name" value="ABC-type transport auxiliary lipoprotein component"/>
    <property type="match status" value="1"/>
</dbReference>
<accession>A0ABS9W8X0</accession>
<name>A0ABS9W8X0_9PROT</name>
<evidence type="ECO:0000259" key="1">
    <source>
        <dbReference type="Pfam" id="PF03886"/>
    </source>
</evidence>
<sequence>MLRRRALLALPVLLPACASPEPEYFRLSAVPGATRRSRRRVVELRSVGLPRYLDRAEILRAAGPNRLDLLSGDRWGEPLAEMIGRVLGQDLTQRLPGSTVFSTGGALSIDSDAVAEVEIQRFEQEEGGPVLLLAQLAVQAVPRGRRTARMVRIQAPVEGTGTAALVAAMSRALGQLADALAERLAAA</sequence>
<organism evidence="2 3">
    <name type="scientific">Teichococcus vastitatis</name>
    <dbReference type="NCBI Taxonomy" id="2307076"/>
    <lineage>
        <taxon>Bacteria</taxon>
        <taxon>Pseudomonadati</taxon>
        <taxon>Pseudomonadota</taxon>
        <taxon>Alphaproteobacteria</taxon>
        <taxon>Acetobacterales</taxon>
        <taxon>Roseomonadaceae</taxon>
        <taxon>Roseomonas</taxon>
    </lineage>
</organism>
<dbReference type="SUPFAM" id="SSF159594">
    <property type="entry name" value="XCC0632-like"/>
    <property type="match status" value="1"/>
</dbReference>
<feature type="domain" description="ABC-type transport auxiliary lipoprotein component" evidence="1">
    <location>
        <begin position="32"/>
        <end position="181"/>
    </location>
</feature>
<dbReference type="InterPro" id="IPR005586">
    <property type="entry name" value="ABC_trans_aux"/>
</dbReference>
<comment type="caution">
    <text evidence="2">The sequence shown here is derived from an EMBL/GenBank/DDBJ whole genome shotgun (WGS) entry which is preliminary data.</text>
</comment>
<evidence type="ECO:0000313" key="2">
    <source>
        <dbReference type="EMBL" id="MCI0755205.1"/>
    </source>
</evidence>
<keyword evidence="3" id="KW-1185">Reference proteome</keyword>